<dbReference type="PROSITE" id="PS51253">
    <property type="entry name" value="HTH_CENPB"/>
    <property type="match status" value="1"/>
</dbReference>
<dbReference type="InterPro" id="IPR009057">
    <property type="entry name" value="Homeodomain-like_sf"/>
</dbReference>
<dbReference type="GO" id="GO:0005634">
    <property type="term" value="C:nucleus"/>
    <property type="evidence" value="ECO:0007669"/>
    <property type="project" value="UniProtKB-SubCell"/>
</dbReference>
<dbReference type="PANTHER" id="PTHR19303:SF26">
    <property type="entry name" value="TIGGER TRANSPOSABLE ELEMENT-DERIVED PROTEIN 1"/>
    <property type="match status" value="1"/>
</dbReference>
<dbReference type="AlphaFoldDB" id="A0A085MYP3"/>
<dbReference type="GO" id="GO:0003677">
    <property type="term" value="F:DNA binding"/>
    <property type="evidence" value="ECO:0007669"/>
    <property type="project" value="UniProtKB-KW"/>
</dbReference>
<sequence>MEKLLVVWMECQIQKNIPLSLVAIQAKARSLFNTLAERTADPTQRQIFAAGRGWFQRFRKRHKLHSVKISGEAASADAETAAAFKD</sequence>
<organism evidence="5">
    <name type="scientific">Trichuris suis</name>
    <name type="common">pig whipworm</name>
    <dbReference type="NCBI Taxonomy" id="68888"/>
    <lineage>
        <taxon>Eukaryota</taxon>
        <taxon>Metazoa</taxon>
        <taxon>Ecdysozoa</taxon>
        <taxon>Nematoda</taxon>
        <taxon>Enoplea</taxon>
        <taxon>Dorylaimia</taxon>
        <taxon>Trichinellida</taxon>
        <taxon>Trichuridae</taxon>
        <taxon>Trichuris</taxon>
    </lineage>
</organism>
<dbReference type="Gene3D" id="1.10.10.60">
    <property type="entry name" value="Homeodomain-like"/>
    <property type="match status" value="1"/>
</dbReference>
<dbReference type="EMBL" id="KL363253">
    <property type="protein sequence ID" value="KFD50452.1"/>
    <property type="molecule type" value="Genomic_DNA"/>
</dbReference>
<accession>A0A085MYP3</accession>
<comment type="subcellular location">
    <subcellularLocation>
        <location evidence="1">Nucleus</location>
    </subcellularLocation>
</comment>
<proteinExistence type="predicted"/>
<name>A0A085MYP3_9BILA</name>
<dbReference type="SUPFAM" id="SSF46689">
    <property type="entry name" value="Homeodomain-like"/>
    <property type="match status" value="1"/>
</dbReference>
<feature type="domain" description="HTH CENPB-type" evidence="3">
    <location>
        <begin position="1"/>
        <end position="68"/>
    </location>
</feature>
<reference evidence="5 6" key="1">
    <citation type="journal article" date="2014" name="Nat. Genet.">
        <title>Genome and transcriptome of the porcine whipworm Trichuris suis.</title>
        <authorList>
            <person name="Jex A.R."/>
            <person name="Nejsum P."/>
            <person name="Schwarz E.M."/>
            <person name="Hu L."/>
            <person name="Young N.D."/>
            <person name="Hall R.S."/>
            <person name="Korhonen P.K."/>
            <person name="Liao S."/>
            <person name="Thamsborg S."/>
            <person name="Xia J."/>
            <person name="Xu P."/>
            <person name="Wang S."/>
            <person name="Scheerlinck J.P."/>
            <person name="Hofmann A."/>
            <person name="Sternberg P.W."/>
            <person name="Wang J."/>
            <person name="Gasser R.B."/>
        </authorList>
    </citation>
    <scope>NUCLEOTIDE SEQUENCE [LARGE SCALE GENOMIC DNA]</scope>
    <source>
        <strain evidence="5">DCEP-RM93F</strain>
        <strain evidence="4">DCEP-RM93M</strain>
    </source>
</reference>
<gene>
    <name evidence="4" type="ORF">M513_08679</name>
    <name evidence="5" type="ORF">M514_08679</name>
</gene>
<evidence type="ECO:0000256" key="2">
    <source>
        <dbReference type="ARBA" id="ARBA00023125"/>
    </source>
</evidence>
<keyword evidence="6" id="KW-1185">Reference proteome</keyword>
<keyword evidence="2" id="KW-0238">DNA-binding</keyword>
<dbReference type="SMART" id="SM00674">
    <property type="entry name" value="CENPB"/>
    <property type="match status" value="1"/>
</dbReference>
<dbReference type="EMBL" id="KL367597">
    <property type="protein sequence ID" value="KFD62339.1"/>
    <property type="molecule type" value="Genomic_DNA"/>
</dbReference>
<dbReference type="InterPro" id="IPR050863">
    <property type="entry name" value="CenT-Element_Derived"/>
</dbReference>
<evidence type="ECO:0000313" key="5">
    <source>
        <dbReference type="EMBL" id="KFD62339.1"/>
    </source>
</evidence>
<evidence type="ECO:0000313" key="4">
    <source>
        <dbReference type="EMBL" id="KFD50452.1"/>
    </source>
</evidence>
<evidence type="ECO:0000256" key="1">
    <source>
        <dbReference type="ARBA" id="ARBA00004123"/>
    </source>
</evidence>
<dbReference type="Pfam" id="PF03221">
    <property type="entry name" value="HTH_Tnp_Tc5"/>
    <property type="match status" value="1"/>
</dbReference>
<dbReference type="PANTHER" id="PTHR19303">
    <property type="entry name" value="TRANSPOSON"/>
    <property type="match status" value="1"/>
</dbReference>
<dbReference type="InterPro" id="IPR006600">
    <property type="entry name" value="HTH_CenpB_DNA-bd_dom"/>
</dbReference>
<evidence type="ECO:0000313" key="6">
    <source>
        <dbReference type="Proteomes" id="UP000030764"/>
    </source>
</evidence>
<protein>
    <recommendedName>
        <fullName evidence="3">HTH CENPB-type domain-containing protein</fullName>
    </recommendedName>
</protein>
<dbReference type="Proteomes" id="UP000030764">
    <property type="component" value="Unassembled WGS sequence"/>
</dbReference>
<evidence type="ECO:0000259" key="3">
    <source>
        <dbReference type="PROSITE" id="PS51253"/>
    </source>
</evidence>
<dbReference type="Proteomes" id="UP000030758">
    <property type="component" value="Unassembled WGS sequence"/>
</dbReference>